<comment type="caution">
    <text evidence="1">The sequence shown here is derived from an EMBL/GenBank/DDBJ whole genome shotgun (WGS) entry which is preliminary data.</text>
</comment>
<accession>A0A9P6DP15</accession>
<proteinExistence type="predicted"/>
<dbReference type="EMBL" id="MU129056">
    <property type="protein sequence ID" value="KAF9508537.1"/>
    <property type="molecule type" value="Genomic_DNA"/>
</dbReference>
<name>A0A9P6DP15_9AGAM</name>
<evidence type="ECO:0000313" key="2">
    <source>
        <dbReference type="Proteomes" id="UP000886523"/>
    </source>
</evidence>
<organism evidence="1 2">
    <name type="scientific">Hydnum rufescens UP504</name>
    <dbReference type="NCBI Taxonomy" id="1448309"/>
    <lineage>
        <taxon>Eukaryota</taxon>
        <taxon>Fungi</taxon>
        <taxon>Dikarya</taxon>
        <taxon>Basidiomycota</taxon>
        <taxon>Agaricomycotina</taxon>
        <taxon>Agaricomycetes</taxon>
        <taxon>Cantharellales</taxon>
        <taxon>Hydnaceae</taxon>
        <taxon>Hydnum</taxon>
    </lineage>
</organism>
<evidence type="ECO:0000313" key="1">
    <source>
        <dbReference type="EMBL" id="KAF9508537.1"/>
    </source>
</evidence>
<dbReference type="AlphaFoldDB" id="A0A9P6DP15"/>
<protein>
    <submittedName>
        <fullName evidence="1">Uncharacterized protein</fullName>
    </submittedName>
</protein>
<sequence length="194" mass="22032">MVLQVLTLMPLQTIMNYQYQYGGTFVEAGKILYGDGGYWRYYQGLGAALIQGPVLRFRDTAANAGILALLHSNPILDKLPSADFVYITQVAIRKIRIHFEASEDMKSMEEPSSGLLECMKKTLYSQTANSQKISVEDWHNIFLHLCCGAQCKDLHIMEEWCTDIINGHQACWCKDMALQNSMGTRHAFNWDNDL</sequence>
<dbReference type="Proteomes" id="UP000886523">
    <property type="component" value="Unassembled WGS sequence"/>
</dbReference>
<gene>
    <name evidence="1" type="ORF">BS47DRAFT_1415831</name>
</gene>
<dbReference type="PANTHER" id="PTHR47567">
    <property type="entry name" value="MITOCHONDRIAL SUBSTRATE/SOLUTE CARRIER"/>
    <property type="match status" value="1"/>
</dbReference>
<dbReference type="PANTHER" id="PTHR47567:SF1">
    <property type="entry name" value="NAD-DEPENDENT EPIMERASE_DEHYDRATASE DOMAIN-CONTAINING PROTEIN"/>
    <property type="match status" value="1"/>
</dbReference>
<reference evidence="1" key="1">
    <citation type="journal article" date="2020" name="Nat. Commun.">
        <title>Large-scale genome sequencing of mycorrhizal fungi provides insights into the early evolution of symbiotic traits.</title>
        <authorList>
            <person name="Miyauchi S."/>
            <person name="Kiss E."/>
            <person name="Kuo A."/>
            <person name="Drula E."/>
            <person name="Kohler A."/>
            <person name="Sanchez-Garcia M."/>
            <person name="Morin E."/>
            <person name="Andreopoulos B."/>
            <person name="Barry K.W."/>
            <person name="Bonito G."/>
            <person name="Buee M."/>
            <person name="Carver A."/>
            <person name="Chen C."/>
            <person name="Cichocki N."/>
            <person name="Clum A."/>
            <person name="Culley D."/>
            <person name="Crous P.W."/>
            <person name="Fauchery L."/>
            <person name="Girlanda M."/>
            <person name="Hayes R.D."/>
            <person name="Keri Z."/>
            <person name="LaButti K."/>
            <person name="Lipzen A."/>
            <person name="Lombard V."/>
            <person name="Magnuson J."/>
            <person name="Maillard F."/>
            <person name="Murat C."/>
            <person name="Nolan M."/>
            <person name="Ohm R.A."/>
            <person name="Pangilinan J."/>
            <person name="Pereira M.F."/>
            <person name="Perotto S."/>
            <person name="Peter M."/>
            <person name="Pfister S."/>
            <person name="Riley R."/>
            <person name="Sitrit Y."/>
            <person name="Stielow J.B."/>
            <person name="Szollosi G."/>
            <person name="Zifcakova L."/>
            <person name="Stursova M."/>
            <person name="Spatafora J.W."/>
            <person name="Tedersoo L."/>
            <person name="Vaario L.M."/>
            <person name="Yamada A."/>
            <person name="Yan M."/>
            <person name="Wang P."/>
            <person name="Xu J."/>
            <person name="Bruns T."/>
            <person name="Baldrian P."/>
            <person name="Vilgalys R."/>
            <person name="Dunand C."/>
            <person name="Henrissat B."/>
            <person name="Grigoriev I.V."/>
            <person name="Hibbett D."/>
            <person name="Nagy L.G."/>
            <person name="Martin F.M."/>
        </authorList>
    </citation>
    <scope>NUCLEOTIDE SEQUENCE</scope>
    <source>
        <strain evidence="1">UP504</strain>
    </source>
</reference>
<dbReference type="OrthoDB" id="409948at2759"/>
<keyword evidence="2" id="KW-1185">Reference proteome</keyword>